<comment type="caution">
    <text evidence="1">The sequence shown here is derived from an EMBL/GenBank/DDBJ whole genome shotgun (WGS) entry which is preliminary data.</text>
</comment>
<dbReference type="Proteomes" id="UP001272052">
    <property type="component" value="Unassembled WGS sequence"/>
</dbReference>
<protein>
    <submittedName>
        <fullName evidence="1">Uncharacterized protein</fullName>
    </submittedName>
</protein>
<keyword evidence="2" id="KW-1185">Reference proteome</keyword>
<evidence type="ECO:0000313" key="1">
    <source>
        <dbReference type="EMBL" id="MDV0445700.1"/>
    </source>
</evidence>
<name>A0ABU3VQW3_9EURY</name>
<sequence length="99" mass="11479">MYHLIFITSARYASVDTATFRFPFAAATLPLPFGTDYLTVAVWCCYLTVSVWHRLPDRFRKYSCRLAGLFAAAAVCCRSRRARTARFLKLIQKRPLFFE</sequence>
<evidence type="ECO:0000313" key="2">
    <source>
        <dbReference type="Proteomes" id="UP001272052"/>
    </source>
</evidence>
<dbReference type="RefSeq" id="WP_318786126.1">
    <property type="nucleotide sequence ID" value="NZ_JAWDKC010000021.1"/>
</dbReference>
<accession>A0ABU3VQW3</accession>
<organism evidence="1 2">
    <name type="scientific">Methanimicrococcus hacksteinii</name>
    <dbReference type="NCBI Taxonomy" id="3028293"/>
    <lineage>
        <taxon>Archaea</taxon>
        <taxon>Methanobacteriati</taxon>
        <taxon>Methanobacteriota</taxon>
        <taxon>Stenosarchaea group</taxon>
        <taxon>Methanomicrobia</taxon>
        <taxon>Methanosarcinales</taxon>
        <taxon>Methanosarcinaceae</taxon>
        <taxon>Methanimicrococcus</taxon>
    </lineage>
</organism>
<dbReference type="EMBL" id="JAWDKC010000021">
    <property type="protein sequence ID" value="MDV0445700.1"/>
    <property type="molecule type" value="Genomic_DNA"/>
</dbReference>
<gene>
    <name evidence="1" type="ORF">MmiAt1_12940</name>
</gene>
<reference evidence="1 2" key="1">
    <citation type="submission" date="2023-06" db="EMBL/GenBank/DDBJ databases">
        <title>Genome sequence of Methanimicrococcus sp. At1.</title>
        <authorList>
            <person name="Protasov E."/>
            <person name="Platt K."/>
            <person name="Poehlein A."/>
            <person name="Daniel R."/>
            <person name="Brune A."/>
        </authorList>
    </citation>
    <scope>NUCLEOTIDE SEQUENCE [LARGE SCALE GENOMIC DNA]</scope>
    <source>
        <strain evidence="1 2">At1</strain>
    </source>
</reference>
<proteinExistence type="predicted"/>